<dbReference type="InterPro" id="IPR050789">
    <property type="entry name" value="Diverse_Enzym_Activities"/>
</dbReference>
<evidence type="ECO:0000259" key="1">
    <source>
        <dbReference type="Pfam" id="PF00144"/>
    </source>
</evidence>
<protein>
    <submittedName>
        <fullName evidence="2">CubicO group peptidase (Beta-lactamase class C family)</fullName>
    </submittedName>
</protein>
<organism evidence="2 3">
    <name type="scientific">Microbacterium immunditiarum</name>
    <dbReference type="NCBI Taxonomy" id="337480"/>
    <lineage>
        <taxon>Bacteria</taxon>
        <taxon>Bacillati</taxon>
        <taxon>Actinomycetota</taxon>
        <taxon>Actinomycetes</taxon>
        <taxon>Micrococcales</taxon>
        <taxon>Microbacteriaceae</taxon>
        <taxon>Microbacterium</taxon>
    </lineage>
</organism>
<evidence type="ECO:0000313" key="3">
    <source>
        <dbReference type="Proteomes" id="UP000576969"/>
    </source>
</evidence>
<dbReference type="AlphaFoldDB" id="A0A7Y9GRV6"/>
<keyword evidence="3" id="KW-1185">Reference proteome</keyword>
<dbReference type="PANTHER" id="PTHR43283:SF3">
    <property type="entry name" value="BETA-LACTAMASE FAMILY PROTEIN (AFU_ORTHOLOGUE AFUA_5G07500)"/>
    <property type="match status" value="1"/>
</dbReference>
<reference evidence="2 3" key="1">
    <citation type="submission" date="2020-07" db="EMBL/GenBank/DDBJ databases">
        <title>Sequencing the genomes of 1000 actinobacteria strains.</title>
        <authorList>
            <person name="Klenk H.-P."/>
        </authorList>
    </citation>
    <scope>NUCLEOTIDE SEQUENCE [LARGE SCALE GENOMIC DNA]</scope>
    <source>
        <strain evidence="2 3">DSM 24662</strain>
    </source>
</reference>
<sequence>MDLTAVQDELAAVYAEVPAAVGAVVAVSRGGAAPAVTAFGTRSTDGSPMEASTIFQIASMTKPITTVVALQLIEEGRLRLDDGVSRWIPELAHRRVISGDGGERPADREITVEDLLTQRSGIPYAHDESGELGERMRERLGPPLGTTVTAQEWAERLGSLPQPIDPGARFRYGLSTDVLGVLIQREFGRGLGEVMAERVFEPLGMRDTGFWVRPGDVGRVARMYRSTPSGVVDVSIIARERPVFESAGGGLYSTADDYMRFLGMLGGGGELGGVRLLSPESVTTMTTNKLTPEQRALPALGVDDFFAAHGFGYGVAVLLEPEALPTGLRPGRGAYGWSGGFGTWWAIDPDRDVRILLLAQYETAVSGLVTSDPAMGALGHFRRRDVLALCRAVYHQVGSHA</sequence>
<dbReference type="RefSeq" id="WP_179492187.1">
    <property type="nucleotide sequence ID" value="NZ_JACCBV010000001.1"/>
</dbReference>
<dbReference type="EMBL" id="JACCBV010000001">
    <property type="protein sequence ID" value="NYE21509.1"/>
    <property type="molecule type" value="Genomic_DNA"/>
</dbReference>
<evidence type="ECO:0000313" key="2">
    <source>
        <dbReference type="EMBL" id="NYE21509.1"/>
    </source>
</evidence>
<dbReference type="InterPro" id="IPR001466">
    <property type="entry name" value="Beta-lactam-related"/>
</dbReference>
<dbReference type="PANTHER" id="PTHR43283">
    <property type="entry name" value="BETA-LACTAMASE-RELATED"/>
    <property type="match status" value="1"/>
</dbReference>
<dbReference type="Pfam" id="PF00144">
    <property type="entry name" value="Beta-lactamase"/>
    <property type="match status" value="1"/>
</dbReference>
<gene>
    <name evidence="2" type="ORF">BJ991_003537</name>
</gene>
<dbReference type="SUPFAM" id="SSF56601">
    <property type="entry name" value="beta-lactamase/transpeptidase-like"/>
    <property type="match status" value="1"/>
</dbReference>
<name>A0A7Y9GRV6_9MICO</name>
<dbReference type="Proteomes" id="UP000576969">
    <property type="component" value="Unassembled WGS sequence"/>
</dbReference>
<dbReference type="Gene3D" id="3.40.710.10">
    <property type="entry name" value="DD-peptidase/beta-lactamase superfamily"/>
    <property type="match status" value="1"/>
</dbReference>
<dbReference type="InterPro" id="IPR012338">
    <property type="entry name" value="Beta-lactam/transpept-like"/>
</dbReference>
<proteinExistence type="predicted"/>
<accession>A0A7Y9GRV6</accession>
<comment type="caution">
    <text evidence="2">The sequence shown here is derived from an EMBL/GenBank/DDBJ whole genome shotgun (WGS) entry which is preliminary data.</text>
</comment>
<feature type="domain" description="Beta-lactamase-related" evidence="1">
    <location>
        <begin position="12"/>
        <end position="362"/>
    </location>
</feature>